<dbReference type="EMBL" id="OU900094">
    <property type="protein sequence ID" value="CAG9854842.1"/>
    <property type="molecule type" value="Genomic_DNA"/>
</dbReference>
<evidence type="ECO:0000256" key="1">
    <source>
        <dbReference type="SAM" id="MobiDB-lite"/>
    </source>
</evidence>
<evidence type="ECO:0000313" key="2">
    <source>
        <dbReference type="EMBL" id="CAG9854842.1"/>
    </source>
</evidence>
<keyword evidence="3" id="KW-1185">Reference proteome</keyword>
<proteinExistence type="predicted"/>
<dbReference type="OrthoDB" id="6697152at2759"/>
<sequence length="151" mass="17106">MVEFLDNTNLEMDSKSRINKILHLKCPIIRLIRHQMKQVDNKVEETMLKLRRRNSFSQSDKIQTKQKRNSVFLEVSSMLSQTTPPSISANSRDTPVANLERFLPANDGDNSFLSGAFANDTINYLPSKETNGSDRSEVSEKGGKCQDPDVM</sequence>
<feature type="region of interest" description="Disordered" evidence="1">
    <location>
        <begin position="123"/>
        <end position="151"/>
    </location>
</feature>
<evidence type="ECO:0000313" key="3">
    <source>
        <dbReference type="Proteomes" id="UP001153712"/>
    </source>
</evidence>
<protein>
    <submittedName>
        <fullName evidence="2">Uncharacterized protein</fullName>
    </submittedName>
</protein>
<organism evidence="2 3">
    <name type="scientific">Phyllotreta striolata</name>
    <name type="common">Striped flea beetle</name>
    <name type="synonym">Crioceris striolata</name>
    <dbReference type="NCBI Taxonomy" id="444603"/>
    <lineage>
        <taxon>Eukaryota</taxon>
        <taxon>Metazoa</taxon>
        <taxon>Ecdysozoa</taxon>
        <taxon>Arthropoda</taxon>
        <taxon>Hexapoda</taxon>
        <taxon>Insecta</taxon>
        <taxon>Pterygota</taxon>
        <taxon>Neoptera</taxon>
        <taxon>Endopterygota</taxon>
        <taxon>Coleoptera</taxon>
        <taxon>Polyphaga</taxon>
        <taxon>Cucujiformia</taxon>
        <taxon>Chrysomeloidea</taxon>
        <taxon>Chrysomelidae</taxon>
        <taxon>Galerucinae</taxon>
        <taxon>Alticini</taxon>
        <taxon>Phyllotreta</taxon>
    </lineage>
</organism>
<dbReference type="Proteomes" id="UP001153712">
    <property type="component" value="Chromosome 1"/>
</dbReference>
<dbReference type="AlphaFoldDB" id="A0A9N9XI63"/>
<gene>
    <name evidence="2" type="ORF">PHYEVI_LOCUS1302</name>
</gene>
<accession>A0A9N9XI63</accession>
<name>A0A9N9XI63_PHYSR</name>
<feature type="compositionally biased region" description="Basic and acidic residues" evidence="1">
    <location>
        <begin position="131"/>
        <end position="151"/>
    </location>
</feature>
<reference evidence="2" key="1">
    <citation type="submission" date="2022-01" db="EMBL/GenBank/DDBJ databases">
        <authorList>
            <person name="King R."/>
        </authorList>
    </citation>
    <scope>NUCLEOTIDE SEQUENCE</scope>
</reference>